<dbReference type="RefSeq" id="WP_304599457.1">
    <property type="nucleotide sequence ID" value="NZ_JAUQYP010000001.1"/>
</dbReference>
<dbReference type="Proteomes" id="UP001232536">
    <property type="component" value="Unassembled WGS sequence"/>
</dbReference>
<name>A0ABT9D4V0_9CELL</name>
<reference evidence="2 3" key="1">
    <citation type="submission" date="2023-07" db="EMBL/GenBank/DDBJ databases">
        <title>Description of novel actinomycetes strains, isolated from tidal flat sediment.</title>
        <authorList>
            <person name="Lu C."/>
        </authorList>
    </citation>
    <scope>NUCLEOTIDE SEQUENCE [LARGE SCALE GENOMIC DNA]</scope>
    <source>
        <strain evidence="2 3">SYSU T00b441</strain>
    </source>
</reference>
<feature type="domain" description="DUF6318" evidence="1">
    <location>
        <begin position="5"/>
        <end position="140"/>
    </location>
</feature>
<gene>
    <name evidence="2" type="ORF">Q6348_00885</name>
</gene>
<sequence length="159" mass="17634">MAPAVALPDKPELWAGTGEKGAQAAAVWFLRDLYRYVLETNDTTEWERLSTDDCEFCSGEVAEARQAVTDGFIYRQDGNVHASVSRVQELNPLAYGVILDVSMPTVHVYASDGEWDSDYTAEPAQMLLILHREGPDWVMRAGQRFGADEDVAALIEDAH</sequence>
<evidence type="ECO:0000313" key="3">
    <source>
        <dbReference type="Proteomes" id="UP001232536"/>
    </source>
</evidence>
<keyword evidence="3" id="KW-1185">Reference proteome</keyword>
<dbReference type="Pfam" id="PF19843">
    <property type="entry name" value="DUF6318"/>
    <property type="match status" value="1"/>
</dbReference>
<evidence type="ECO:0000259" key="1">
    <source>
        <dbReference type="Pfam" id="PF19843"/>
    </source>
</evidence>
<organism evidence="2 3">
    <name type="scientific">Actinotalea lenta</name>
    <dbReference type="NCBI Taxonomy" id="3064654"/>
    <lineage>
        <taxon>Bacteria</taxon>
        <taxon>Bacillati</taxon>
        <taxon>Actinomycetota</taxon>
        <taxon>Actinomycetes</taxon>
        <taxon>Micrococcales</taxon>
        <taxon>Cellulomonadaceae</taxon>
        <taxon>Actinotalea</taxon>
    </lineage>
</organism>
<protein>
    <submittedName>
        <fullName evidence="2">DUF6318 family protein</fullName>
    </submittedName>
</protein>
<dbReference type="InterPro" id="IPR046281">
    <property type="entry name" value="DUF6318"/>
</dbReference>
<evidence type="ECO:0000313" key="2">
    <source>
        <dbReference type="EMBL" id="MDO8105750.1"/>
    </source>
</evidence>
<accession>A0ABT9D4V0</accession>
<dbReference type="EMBL" id="JAUQYP010000001">
    <property type="protein sequence ID" value="MDO8105750.1"/>
    <property type="molecule type" value="Genomic_DNA"/>
</dbReference>
<proteinExistence type="predicted"/>
<comment type="caution">
    <text evidence="2">The sequence shown here is derived from an EMBL/GenBank/DDBJ whole genome shotgun (WGS) entry which is preliminary data.</text>
</comment>